<feature type="compositionally biased region" description="Low complexity" evidence="1">
    <location>
        <begin position="68"/>
        <end position="77"/>
    </location>
</feature>
<reference evidence="3" key="1">
    <citation type="submission" date="2019-12" db="EMBL/GenBank/DDBJ databases">
        <title>Mycobacterium spongiae sp. nov.</title>
        <authorList>
            <person name="Stinear T."/>
        </authorList>
    </citation>
    <scope>NUCLEOTIDE SEQUENCE</scope>
    <source>
        <strain evidence="3">FSD4b-SM</strain>
    </source>
</reference>
<feature type="transmembrane region" description="Helical" evidence="2">
    <location>
        <begin position="129"/>
        <end position="147"/>
    </location>
</feature>
<keyword evidence="4" id="KW-1185">Reference proteome</keyword>
<dbReference type="KEGG" id="mspg:F6B93_22125"/>
<feature type="region of interest" description="Disordered" evidence="1">
    <location>
        <begin position="1"/>
        <end position="129"/>
    </location>
</feature>
<dbReference type="AlphaFoldDB" id="A0A975K2M9"/>
<keyword evidence="2" id="KW-1133">Transmembrane helix</keyword>
<feature type="compositionally biased region" description="Low complexity" evidence="1">
    <location>
        <begin position="96"/>
        <end position="106"/>
    </location>
</feature>
<dbReference type="RefSeq" id="WP_211696998.1">
    <property type="nucleotide sequence ID" value="NZ_CP046600.1"/>
</dbReference>
<evidence type="ECO:0000313" key="4">
    <source>
        <dbReference type="Proteomes" id="UP000682202"/>
    </source>
</evidence>
<accession>A0A975K2M9</accession>
<evidence type="ECO:0000313" key="3">
    <source>
        <dbReference type="EMBL" id="QUR69409.1"/>
    </source>
</evidence>
<feature type="compositionally biased region" description="Basic residues" evidence="1">
    <location>
        <begin position="23"/>
        <end position="67"/>
    </location>
</feature>
<dbReference type="EMBL" id="CP046600">
    <property type="protein sequence ID" value="QUR69409.1"/>
    <property type="molecule type" value="Genomic_DNA"/>
</dbReference>
<sequence length="153" mass="16030">MADPQDQPDSEPDGASNPPAKKQPVKKQPVKKAAKAPAKKAAAKKSPAKKAAAKKTPAKKPPAKKTPTKSSQTSPPKKTGEPVDPQQRIETNGQLAAGAKDVAAQAKSIIDRANDPLPQGESTEPVSHSPVPLVVAVALSLLAILLIRQLRRR</sequence>
<proteinExistence type="predicted"/>
<gene>
    <name evidence="3" type="ORF">F6B93_22125</name>
</gene>
<keyword evidence="2" id="KW-0812">Transmembrane</keyword>
<evidence type="ECO:0000256" key="2">
    <source>
        <dbReference type="SAM" id="Phobius"/>
    </source>
</evidence>
<evidence type="ECO:0000256" key="1">
    <source>
        <dbReference type="SAM" id="MobiDB-lite"/>
    </source>
</evidence>
<feature type="compositionally biased region" description="Acidic residues" evidence="1">
    <location>
        <begin position="1"/>
        <end position="12"/>
    </location>
</feature>
<organism evidence="3 4">
    <name type="scientific">Mycobacterium spongiae</name>
    <dbReference type="NCBI Taxonomy" id="886343"/>
    <lineage>
        <taxon>Bacteria</taxon>
        <taxon>Bacillati</taxon>
        <taxon>Actinomycetota</taxon>
        <taxon>Actinomycetes</taxon>
        <taxon>Mycobacteriales</taxon>
        <taxon>Mycobacteriaceae</taxon>
        <taxon>Mycobacterium</taxon>
    </lineage>
</organism>
<protein>
    <submittedName>
        <fullName evidence="3">Nucleoid-structuring protein H-NS</fullName>
    </submittedName>
</protein>
<keyword evidence="2" id="KW-0472">Membrane</keyword>
<name>A0A975K2M9_9MYCO</name>
<dbReference type="Proteomes" id="UP000682202">
    <property type="component" value="Chromosome"/>
</dbReference>